<name>A0A0P9H283_9CHLR</name>
<dbReference type="EMBL" id="LJCR01002925">
    <property type="protein sequence ID" value="KPV48122.1"/>
    <property type="molecule type" value="Genomic_DNA"/>
</dbReference>
<feature type="non-terminal residue" evidence="1">
    <location>
        <position position="69"/>
    </location>
</feature>
<protein>
    <submittedName>
        <fullName evidence="1">Uncharacterized protein</fullName>
    </submittedName>
</protein>
<dbReference type="AlphaFoldDB" id="A0A0P9H283"/>
<organism evidence="1 2">
    <name type="scientific">Kouleothrix aurantiaca</name>
    <dbReference type="NCBI Taxonomy" id="186479"/>
    <lineage>
        <taxon>Bacteria</taxon>
        <taxon>Bacillati</taxon>
        <taxon>Chloroflexota</taxon>
        <taxon>Chloroflexia</taxon>
        <taxon>Chloroflexales</taxon>
        <taxon>Roseiflexineae</taxon>
        <taxon>Roseiflexaceae</taxon>
        <taxon>Kouleothrix</taxon>
    </lineage>
</organism>
<accession>A0A0P9H283</accession>
<reference evidence="1 2" key="1">
    <citation type="submission" date="2015-09" db="EMBL/GenBank/DDBJ databases">
        <title>Draft genome sequence of Kouleothrix aurantiaca JCM 19913.</title>
        <authorList>
            <person name="Hemp J."/>
        </authorList>
    </citation>
    <scope>NUCLEOTIDE SEQUENCE [LARGE SCALE GENOMIC DNA]</scope>
    <source>
        <strain evidence="1 2">COM-B</strain>
    </source>
</reference>
<dbReference type="GO" id="GO:0016783">
    <property type="term" value="F:sulfurtransferase activity"/>
    <property type="evidence" value="ECO:0007669"/>
    <property type="project" value="InterPro"/>
</dbReference>
<dbReference type="Gene3D" id="3.10.20.10">
    <property type="match status" value="1"/>
</dbReference>
<proteinExistence type="predicted"/>
<comment type="caution">
    <text evidence="1">The sequence shown here is derived from an EMBL/GenBank/DDBJ whole genome shotgun (WGS) entry which is preliminary data.</text>
</comment>
<keyword evidence="2" id="KW-1185">Reference proteome</keyword>
<evidence type="ECO:0000313" key="2">
    <source>
        <dbReference type="Proteomes" id="UP000050509"/>
    </source>
</evidence>
<evidence type="ECO:0000313" key="1">
    <source>
        <dbReference type="EMBL" id="KPV48122.1"/>
    </source>
</evidence>
<sequence length="69" mass="7712">MPDPIVDLEYIEFDGTRATAVRRPVIAETPWVLYVDRRELVTFMCSPVGLHHLALGFLLSEGLIGGLED</sequence>
<dbReference type="Pfam" id="PF02634">
    <property type="entry name" value="FdhD-NarQ"/>
    <property type="match status" value="1"/>
</dbReference>
<dbReference type="InterPro" id="IPR003786">
    <property type="entry name" value="FdhD"/>
</dbReference>
<gene>
    <name evidence="1" type="ORF">SE17_39755</name>
</gene>
<dbReference type="Proteomes" id="UP000050509">
    <property type="component" value="Unassembled WGS sequence"/>
</dbReference>
<dbReference type="SUPFAM" id="SSF53927">
    <property type="entry name" value="Cytidine deaminase-like"/>
    <property type="match status" value="1"/>
</dbReference>
<dbReference type="InterPro" id="IPR016193">
    <property type="entry name" value="Cytidine_deaminase-like"/>
</dbReference>